<keyword evidence="2" id="KW-1185">Reference proteome</keyword>
<dbReference type="InterPro" id="IPR036291">
    <property type="entry name" value="NAD(P)-bd_dom_sf"/>
</dbReference>
<accession>A0AA39K6C5</accession>
<dbReference type="GeneID" id="85366333"/>
<dbReference type="AlphaFoldDB" id="A0AA39K6C5"/>
<evidence type="ECO:0000313" key="1">
    <source>
        <dbReference type="EMBL" id="KAK0454260.1"/>
    </source>
</evidence>
<evidence type="ECO:0000313" key="2">
    <source>
        <dbReference type="Proteomes" id="UP001175211"/>
    </source>
</evidence>
<protein>
    <submittedName>
        <fullName evidence="1">Uncharacterized protein</fullName>
    </submittedName>
</protein>
<comment type="caution">
    <text evidence="1">The sequence shown here is derived from an EMBL/GenBank/DDBJ whole genome shotgun (WGS) entry which is preliminary data.</text>
</comment>
<organism evidence="1 2">
    <name type="scientific">Armillaria tabescens</name>
    <name type="common">Ringless honey mushroom</name>
    <name type="synonym">Agaricus tabescens</name>
    <dbReference type="NCBI Taxonomy" id="1929756"/>
    <lineage>
        <taxon>Eukaryota</taxon>
        <taxon>Fungi</taxon>
        <taxon>Dikarya</taxon>
        <taxon>Basidiomycota</taxon>
        <taxon>Agaricomycotina</taxon>
        <taxon>Agaricomycetes</taxon>
        <taxon>Agaricomycetidae</taxon>
        <taxon>Agaricales</taxon>
        <taxon>Marasmiineae</taxon>
        <taxon>Physalacriaceae</taxon>
        <taxon>Desarmillaria</taxon>
    </lineage>
</organism>
<reference evidence="1" key="1">
    <citation type="submission" date="2023-06" db="EMBL/GenBank/DDBJ databases">
        <authorList>
            <consortium name="Lawrence Berkeley National Laboratory"/>
            <person name="Ahrendt S."/>
            <person name="Sahu N."/>
            <person name="Indic B."/>
            <person name="Wong-Bajracharya J."/>
            <person name="Merenyi Z."/>
            <person name="Ke H.-M."/>
            <person name="Monk M."/>
            <person name="Kocsube S."/>
            <person name="Drula E."/>
            <person name="Lipzen A."/>
            <person name="Balint B."/>
            <person name="Henrissat B."/>
            <person name="Andreopoulos B."/>
            <person name="Martin F.M."/>
            <person name="Harder C.B."/>
            <person name="Rigling D."/>
            <person name="Ford K.L."/>
            <person name="Foster G.D."/>
            <person name="Pangilinan J."/>
            <person name="Papanicolaou A."/>
            <person name="Barry K."/>
            <person name="LaButti K."/>
            <person name="Viragh M."/>
            <person name="Koriabine M."/>
            <person name="Yan M."/>
            <person name="Riley R."/>
            <person name="Champramary S."/>
            <person name="Plett K.L."/>
            <person name="Tsai I.J."/>
            <person name="Slot J."/>
            <person name="Sipos G."/>
            <person name="Plett J."/>
            <person name="Nagy L.G."/>
            <person name="Grigoriev I.V."/>
        </authorList>
    </citation>
    <scope>NUCLEOTIDE SEQUENCE</scope>
    <source>
        <strain evidence="1">CCBAS 213</strain>
    </source>
</reference>
<dbReference type="Gene3D" id="3.40.50.720">
    <property type="entry name" value="NAD(P)-binding Rossmann-like Domain"/>
    <property type="match status" value="1"/>
</dbReference>
<dbReference type="EMBL" id="JAUEPS010000027">
    <property type="protein sequence ID" value="KAK0454260.1"/>
    <property type="molecule type" value="Genomic_DNA"/>
</dbReference>
<sequence length="88" mass="9931">MFDTLHNLCTFSSKPGSRWTPVQIPDLEGKIVRVTGGSSGIGKEIVRHANWSNTIILRFFLLWPTMRGAWTSLWTVASLENGKQCNIR</sequence>
<dbReference type="SUPFAM" id="SSF51735">
    <property type="entry name" value="NAD(P)-binding Rossmann-fold domains"/>
    <property type="match status" value="1"/>
</dbReference>
<gene>
    <name evidence="1" type="ORF">EV420DRAFT_606821</name>
</gene>
<dbReference type="Proteomes" id="UP001175211">
    <property type="component" value="Unassembled WGS sequence"/>
</dbReference>
<dbReference type="RefSeq" id="XP_060328648.1">
    <property type="nucleotide sequence ID" value="XM_060482785.1"/>
</dbReference>
<proteinExistence type="predicted"/>
<name>A0AA39K6C5_ARMTA</name>